<feature type="domain" description="SH2" evidence="9">
    <location>
        <begin position="13"/>
        <end position="112"/>
    </location>
</feature>
<evidence type="ECO:0000256" key="6">
    <source>
        <dbReference type="PROSITE-ProRule" id="PRU00191"/>
    </source>
</evidence>
<dbReference type="InterPro" id="IPR000980">
    <property type="entry name" value="SH2"/>
</dbReference>
<dbReference type="SUPFAM" id="SSF55550">
    <property type="entry name" value="SH2 domain"/>
    <property type="match status" value="1"/>
</dbReference>
<keyword evidence="4 7" id="KW-0067">ATP-binding</keyword>
<evidence type="ECO:0000256" key="2">
    <source>
        <dbReference type="ARBA" id="ARBA00022741"/>
    </source>
</evidence>
<keyword evidence="3 7" id="KW-0418">Kinase</keyword>
<dbReference type="InterPro" id="IPR036860">
    <property type="entry name" value="SH2_dom_sf"/>
</dbReference>
<proteinExistence type="evidence at transcript level"/>
<dbReference type="SMART" id="SM00252">
    <property type="entry name" value="SH2"/>
    <property type="match status" value="1"/>
</dbReference>
<feature type="domain" description="Protein kinase" evidence="10">
    <location>
        <begin position="129"/>
        <end position="394"/>
    </location>
</feature>
<evidence type="ECO:0000256" key="8">
    <source>
        <dbReference type="SAM" id="MobiDB-lite"/>
    </source>
</evidence>
<evidence type="ECO:0000256" key="3">
    <source>
        <dbReference type="ARBA" id="ARBA00022777"/>
    </source>
</evidence>
<feature type="region of interest" description="Disordered" evidence="8">
    <location>
        <begin position="402"/>
        <end position="430"/>
    </location>
</feature>
<evidence type="ECO:0000256" key="4">
    <source>
        <dbReference type="ARBA" id="ARBA00022840"/>
    </source>
</evidence>
<evidence type="ECO:0000259" key="10">
    <source>
        <dbReference type="PROSITE" id="PS50011"/>
    </source>
</evidence>
<dbReference type="GO" id="GO:0004715">
    <property type="term" value="F:non-membrane spanning protein tyrosine kinase activity"/>
    <property type="evidence" value="ECO:0007669"/>
    <property type="project" value="UniProtKB-EC"/>
</dbReference>
<keyword evidence="2 7" id="KW-0547">Nucleotide-binding</keyword>
<dbReference type="CDD" id="cd00192">
    <property type="entry name" value="PTKc"/>
    <property type="match status" value="1"/>
</dbReference>
<sequence length="430" mass="49329">MAALVEQVENYPFYHGFIPREELLYLLEKVGDFLIRIALRKRQNPSLVLSIRTQRENIDESIRHIMIHHRRGEDGIERWLIHEKRLCATLSDLIDCYIAHGEPVNPEIKTSILLRGIRKQSWELDNDSVTVETVIGHAPRAVISEGRILIDGTWRTVIIKAIEIPLSINEMDGTREQIKAAANEARILSNLEHTNIIKTYGIALLREPVLFVSETIANAPTLYTTLRRRRGSISDVEKVESMCLACARAVDYIHSRKCIHRCIGSRNVLYTDDKLAKLCEFGLARTGDVYVLKKSQRVPLRWMAPESLAACTFTTKSDVFSFGIFLFEVFTEGKEPYKGLSSVQVKRMVTCGSRMERPRKCPDEIFALMQKCWEQNPEERCTMSDAVAVIERYLREISSETGRLRKEKRHEEKESGRDELDAKNAVLDEP</sequence>
<keyword evidence="5 7" id="KW-0829">Tyrosine-protein kinase</keyword>
<keyword evidence="6" id="KW-0727">SH2 domain</keyword>
<dbReference type="PANTHER" id="PTHR24418">
    <property type="entry name" value="TYROSINE-PROTEIN KINASE"/>
    <property type="match status" value="1"/>
</dbReference>
<evidence type="ECO:0000256" key="5">
    <source>
        <dbReference type="ARBA" id="ARBA00023137"/>
    </source>
</evidence>
<evidence type="ECO:0000256" key="1">
    <source>
        <dbReference type="ARBA" id="ARBA00022679"/>
    </source>
</evidence>
<comment type="similarity">
    <text evidence="7">Belongs to the protein kinase superfamily. Tyr protein kinase family.</text>
</comment>
<dbReference type="InterPro" id="IPR000719">
    <property type="entry name" value="Prot_kinase_dom"/>
</dbReference>
<evidence type="ECO:0000259" key="9">
    <source>
        <dbReference type="PROSITE" id="PS50001"/>
    </source>
</evidence>
<dbReference type="InterPro" id="IPR035849">
    <property type="entry name" value="Fes/Fps/Fer_SH2"/>
</dbReference>
<dbReference type="PROSITE" id="PS50001">
    <property type="entry name" value="SH2"/>
    <property type="match status" value="1"/>
</dbReference>
<dbReference type="PROSITE" id="PS50011">
    <property type="entry name" value="PROTEIN_KINASE_DOM"/>
    <property type="match status" value="1"/>
</dbReference>
<evidence type="ECO:0000256" key="7">
    <source>
        <dbReference type="RuleBase" id="RU362096"/>
    </source>
</evidence>
<dbReference type="SUPFAM" id="SSF56112">
    <property type="entry name" value="Protein kinase-like (PK-like)"/>
    <property type="match status" value="1"/>
</dbReference>
<dbReference type="AlphaFoldDB" id="F1KYF1"/>
<dbReference type="Pfam" id="PF07714">
    <property type="entry name" value="PK_Tyr_Ser-Thr"/>
    <property type="match status" value="1"/>
</dbReference>
<organism evidence="11">
    <name type="scientific">Ascaris suum</name>
    <name type="common">Pig roundworm</name>
    <name type="synonym">Ascaris lumbricoides</name>
    <dbReference type="NCBI Taxonomy" id="6253"/>
    <lineage>
        <taxon>Eukaryota</taxon>
        <taxon>Metazoa</taxon>
        <taxon>Ecdysozoa</taxon>
        <taxon>Nematoda</taxon>
        <taxon>Chromadorea</taxon>
        <taxon>Rhabditida</taxon>
        <taxon>Spirurina</taxon>
        <taxon>Ascaridomorpha</taxon>
        <taxon>Ascaridoidea</taxon>
        <taxon>Ascarididae</taxon>
        <taxon>Ascaris</taxon>
    </lineage>
</organism>
<dbReference type="GO" id="GO:0005524">
    <property type="term" value="F:ATP binding"/>
    <property type="evidence" value="ECO:0007669"/>
    <property type="project" value="UniProtKB-KW"/>
</dbReference>
<accession>F1KYF1</accession>
<dbReference type="InterPro" id="IPR001245">
    <property type="entry name" value="Ser-Thr/Tyr_kinase_cat_dom"/>
</dbReference>
<evidence type="ECO:0000313" key="11">
    <source>
        <dbReference type="EMBL" id="ADY42905.1"/>
    </source>
</evidence>
<dbReference type="EC" id="2.7.10.2" evidence="7"/>
<dbReference type="Gene3D" id="3.30.505.10">
    <property type="entry name" value="SH2 domain"/>
    <property type="match status" value="1"/>
</dbReference>
<dbReference type="EMBL" id="JI168021">
    <property type="protein sequence ID" value="ADY42905.1"/>
    <property type="molecule type" value="mRNA"/>
</dbReference>
<comment type="catalytic activity">
    <reaction evidence="7">
        <text>L-tyrosyl-[protein] + ATP = O-phospho-L-tyrosyl-[protein] + ADP + H(+)</text>
        <dbReference type="Rhea" id="RHEA:10596"/>
        <dbReference type="Rhea" id="RHEA-COMP:10136"/>
        <dbReference type="Rhea" id="RHEA-COMP:20101"/>
        <dbReference type="ChEBI" id="CHEBI:15378"/>
        <dbReference type="ChEBI" id="CHEBI:30616"/>
        <dbReference type="ChEBI" id="CHEBI:46858"/>
        <dbReference type="ChEBI" id="CHEBI:61978"/>
        <dbReference type="ChEBI" id="CHEBI:456216"/>
        <dbReference type="EC" id="2.7.10.2"/>
    </reaction>
</comment>
<keyword evidence="1 7" id="KW-0808">Transferase</keyword>
<reference evidence="11" key="1">
    <citation type="journal article" date="2011" name="Genome Res.">
        <title>Deep small RNA sequencing from the nematode Ascaris reveals conservation, functional diversification, and novel developmental profiles.</title>
        <authorList>
            <person name="Wang J."/>
            <person name="Czech B."/>
            <person name="Crunk A."/>
            <person name="Wallace A."/>
            <person name="Mitreva M."/>
            <person name="Hannon G.J."/>
            <person name="Davis R.E."/>
        </authorList>
    </citation>
    <scope>NUCLEOTIDE SEQUENCE</scope>
</reference>
<dbReference type="Gene3D" id="1.10.510.10">
    <property type="entry name" value="Transferase(Phosphotransferase) domain 1"/>
    <property type="match status" value="1"/>
</dbReference>
<dbReference type="Pfam" id="PF00017">
    <property type="entry name" value="SH2"/>
    <property type="match status" value="1"/>
</dbReference>
<dbReference type="InterPro" id="IPR011009">
    <property type="entry name" value="Kinase-like_dom_sf"/>
</dbReference>
<dbReference type="InterPro" id="IPR050198">
    <property type="entry name" value="Non-receptor_tyrosine_kinases"/>
</dbReference>
<dbReference type="PRINTS" id="PR00109">
    <property type="entry name" value="TYRKINASE"/>
</dbReference>
<dbReference type="CDD" id="cd10361">
    <property type="entry name" value="SH2_Fps_family"/>
    <property type="match status" value="1"/>
</dbReference>
<feature type="compositionally biased region" description="Basic and acidic residues" evidence="8">
    <location>
        <begin position="402"/>
        <end position="422"/>
    </location>
</feature>
<name>F1KYF1_ASCSU</name>
<protein>
    <recommendedName>
        <fullName evidence="7">Tyrosine-protein kinase</fullName>
        <ecNumber evidence="7">2.7.10.2</ecNumber>
    </recommendedName>
</protein>